<feature type="transmembrane region" description="Helical" evidence="1">
    <location>
        <begin position="340"/>
        <end position="360"/>
    </location>
</feature>
<gene>
    <name evidence="2" type="ORF">WMO24_08105</name>
</gene>
<keyword evidence="1" id="KW-0472">Membrane</keyword>
<feature type="transmembrane region" description="Helical" evidence="1">
    <location>
        <begin position="64"/>
        <end position="83"/>
    </location>
</feature>
<accession>A0ABV1GEY5</accession>
<feature type="transmembrane region" description="Helical" evidence="1">
    <location>
        <begin position="34"/>
        <end position="52"/>
    </location>
</feature>
<feature type="transmembrane region" description="Helical" evidence="1">
    <location>
        <begin position="270"/>
        <end position="289"/>
    </location>
</feature>
<feature type="transmembrane region" description="Helical" evidence="1">
    <location>
        <begin position="493"/>
        <end position="515"/>
    </location>
</feature>
<comment type="caution">
    <text evidence="2">The sequence shown here is derived from an EMBL/GenBank/DDBJ whole genome shotgun (WGS) entry which is preliminary data.</text>
</comment>
<feature type="transmembrane region" description="Helical" evidence="1">
    <location>
        <begin position="202"/>
        <end position="224"/>
    </location>
</feature>
<reference evidence="2 3" key="1">
    <citation type="submission" date="2024-03" db="EMBL/GenBank/DDBJ databases">
        <title>Human intestinal bacterial collection.</title>
        <authorList>
            <person name="Pauvert C."/>
            <person name="Hitch T.C.A."/>
            <person name="Clavel T."/>
        </authorList>
    </citation>
    <scope>NUCLEOTIDE SEQUENCE [LARGE SCALE GENOMIC DNA]</scope>
    <source>
        <strain evidence="2 3">CLA-JM-H11</strain>
    </source>
</reference>
<feature type="transmembrane region" description="Helical" evidence="1">
    <location>
        <begin position="295"/>
        <end position="328"/>
    </location>
</feature>
<keyword evidence="3" id="KW-1185">Reference proteome</keyword>
<evidence type="ECO:0000313" key="2">
    <source>
        <dbReference type="EMBL" id="MEQ2520392.1"/>
    </source>
</evidence>
<evidence type="ECO:0000313" key="3">
    <source>
        <dbReference type="Proteomes" id="UP001477672"/>
    </source>
</evidence>
<feature type="transmembrane region" description="Helical" evidence="1">
    <location>
        <begin position="436"/>
        <end position="454"/>
    </location>
</feature>
<keyword evidence="1" id="KW-1133">Transmembrane helix</keyword>
<keyword evidence="1" id="KW-0812">Transmembrane</keyword>
<sequence>MIRLMTKARWAELLCAGAFLAACGWAGASLTGAALFAVLAVLGIWLPGRALARVLGAEQAGLPATAGTVFGLGLWAVVTALASATGLHALVWVLPVAGLASLFAVRGTIPAPDNARALVRAAFWLACIAVCVLPNAHAVAAGAVEPNHDFFWNLGNAQSFLQGLPPQDLRFSGYTITYHWLSELLAAGFAMGGVPLWDALAFYLPVFCLWLLAAVLAECGALWFESRKKTAVFFVLTFLCGGAGLWKIFSYGRCPFWNLSVYHLISNVNGMGLTTLLLAGFAAGVWALWNAPKPWLWAFTGAAFVLLCFAKGPVAGVAALAFALAALVRLAFARTKQNGAVLAFAALLLAGFAVLFRVFFSAGASSKIGFSLFGTLEKSYFTNFVALLRAKSPLLAAVCAPLFMLAQTVCFAPASTPLFLAGAVGDVPRLPKLGGPRLFFTACAAGGFAAFFLFDHESMSQMYFAFIGLFFANVLAVQNLDGFLAFCARRKKALAAVCKGCAACLVLVGLAGGVFTGVQMVGDGLTTPTGDAALAGEKDLALTAAEEEALAWAGEHLPEGILLATNRSHTGVAKEGLSNVYSGISGRPFYMESFKYAVSNLGVDKAEVDRRVSEMKTLFGPDETADGAAALCREIGVGAVIYCKTAAEKGWDITEQTQPSLFAQSAVDGFETVYENDDVTIFVLQ</sequence>
<name>A0ABV1GEY5_9FIRM</name>
<feature type="transmembrane region" description="Helical" evidence="1">
    <location>
        <begin position="89"/>
        <end position="109"/>
    </location>
</feature>
<feature type="transmembrane region" description="Helical" evidence="1">
    <location>
        <begin position="394"/>
        <end position="424"/>
    </location>
</feature>
<feature type="transmembrane region" description="Helical" evidence="1">
    <location>
        <begin position="230"/>
        <end position="249"/>
    </location>
</feature>
<organism evidence="2 3">
    <name type="scientific">Ruthenibacterium intestinale</name>
    <dbReference type="NCBI Taxonomy" id="3133163"/>
    <lineage>
        <taxon>Bacteria</taxon>
        <taxon>Bacillati</taxon>
        <taxon>Bacillota</taxon>
        <taxon>Clostridia</taxon>
        <taxon>Eubacteriales</taxon>
        <taxon>Oscillospiraceae</taxon>
        <taxon>Ruthenibacterium</taxon>
    </lineage>
</organism>
<protein>
    <submittedName>
        <fullName evidence="2">Uncharacterized protein</fullName>
    </submittedName>
</protein>
<evidence type="ECO:0000256" key="1">
    <source>
        <dbReference type="SAM" id="Phobius"/>
    </source>
</evidence>
<feature type="transmembrane region" description="Helical" evidence="1">
    <location>
        <begin position="121"/>
        <end position="144"/>
    </location>
</feature>
<proteinExistence type="predicted"/>
<dbReference type="EMBL" id="JBBMFA010000089">
    <property type="protein sequence ID" value="MEQ2520392.1"/>
    <property type="molecule type" value="Genomic_DNA"/>
</dbReference>
<dbReference type="Proteomes" id="UP001477672">
    <property type="component" value="Unassembled WGS sequence"/>
</dbReference>
<dbReference type="RefSeq" id="WP_349215921.1">
    <property type="nucleotide sequence ID" value="NZ_JBBMFA010000089.1"/>
</dbReference>
<dbReference type="PROSITE" id="PS51257">
    <property type="entry name" value="PROKAR_LIPOPROTEIN"/>
    <property type="match status" value="1"/>
</dbReference>
<feature type="transmembrane region" description="Helical" evidence="1">
    <location>
        <begin position="460"/>
        <end position="481"/>
    </location>
</feature>
<feature type="transmembrane region" description="Helical" evidence="1">
    <location>
        <begin position="178"/>
        <end position="197"/>
    </location>
</feature>